<comment type="caution">
    <text evidence="1">The sequence shown here is derived from an EMBL/GenBank/DDBJ whole genome shotgun (WGS) entry which is preliminary data.</text>
</comment>
<reference evidence="1 2" key="1">
    <citation type="submission" date="2024-11" db="EMBL/GenBank/DDBJ databases">
        <title>Adaptive evolution of stress response genes in parasites aligns with host niche diversity.</title>
        <authorList>
            <person name="Hahn C."/>
            <person name="Resl P."/>
        </authorList>
    </citation>
    <scope>NUCLEOTIDE SEQUENCE [LARGE SCALE GENOMIC DNA]</scope>
    <source>
        <strain evidence="1">EGGRZ-B1_66</strain>
        <tissue evidence="1">Body</tissue>
    </source>
</reference>
<sequence length="179" mass="20888">MTDSELKAFHPSCHNPFIWPHTKSGVNEPCQLKPVFGSIFLNDDYSLECLELSNHSFEFINGLEKCADKEWFLIHVKSERTMVLVLVRPEKISRPAIVACLERLEQEFDAGNMKHLYAIVPQKQDQSNWIKRMIFLGFQMLKQTQLPTTLHKLFNVASNTDPNAARYQFFQYESFTEEE</sequence>
<organism evidence="1 2">
    <name type="scientific">Cichlidogyrus casuarinus</name>
    <dbReference type="NCBI Taxonomy" id="1844966"/>
    <lineage>
        <taxon>Eukaryota</taxon>
        <taxon>Metazoa</taxon>
        <taxon>Spiralia</taxon>
        <taxon>Lophotrochozoa</taxon>
        <taxon>Platyhelminthes</taxon>
        <taxon>Monogenea</taxon>
        <taxon>Monopisthocotylea</taxon>
        <taxon>Dactylogyridea</taxon>
        <taxon>Ancyrocephalidae</taxon>
        <taxon>Cichlidogyrus</taxon>
    </lineage>
</organism>
<gene>
    <name evidence="1" type="ORF">Ciccas_012880</name>
</gene>
<name>A0ABD2PM26_9PLAT</name>
<dbReference type="EMBL" id="JBJKFK010004995">
    <property type="protein sequence ID" value="KAL3308585.1"/>
    <property type="molecule type" value="Genomic_DNA"/>
</dbReference>
<accession>A0ABD2PM26</accession>
<evidence type="ECO:0000313" key="1">
    <source>
        <dbReference type="EMBL" id="KAL3308585.1"/>
    </source>
</evidence>
<proteinExistence type="predicted"/>
<protein>
    <submittedName>
        <fullName evidence="1">Uncharacterized protein</fullName>
    </submittedName>
</protein>
<evidence type="ECO:0000313" key="2">
    <source>
        <dbReference type="Proteomes" id="UP001626550"/>
    </source>
</evidence>
<dbReference type="AlphaFoldDB" id="A0ABD2PM26"/>
<dbReference type="Proteomes" id="UP001626550">
    <property type="component" value="Unassembled WGS sequence"/>
</dbReference>
<keyword evidence="2" id="KW-1185">Reference proteome</keyword>